<proteinExistence type="predicted"/>
<sequence>MTRRANVVGAGPNGLIAAAVLAEQGFEVQVFERNAKPGGAAASGNTLGDGIVVDLGAAAHPFAFGSPAFRHFNLTGQGLEWKFHDYPLAHPLDGADSVLLHQDLSETVKQFPKDSRAWQALHAPLIARPHDTLDNATSPLLGIPPHPVLMARFGLRSLPPARLLGAAAFRTREAKALFAGSSAHSMLPLEHPFTSGFGALFGALGQSWGWPVARGGTGSIIEALLKVLQALDVRIRTGTHITDIAQLPPAELTLLDVTPRQLLDIAGSRLPAHYRKQLERWRYGTAVYKVDYLLDGPVPWNDPRTANAGTVHVVGEAGELADAEREVAAGRMPQRPFVMVVQPSSADETRAPAGQQVIWSYAHVPQGYTGKAGELIDAQIQRFAPGFKDRILRRAETSPAQLEAWNPNLVGGDIGGGSLSGLQQFVRPTASLSPYRLGVPGLYLCSSSTPPGGGVHGMAGWHAAHQALKDLRRS</sequence>
<dbReference type="PANTHER" id="PTHR10668:SF105">
    <property type="entry name" value="DEHYDROGENASE-RELATED"/>
    <property type="match status" value="1"/>
</dbReference>
<evidence type="ECO:0000313" key="1">
    <source>
        <dbReference type="EMBL" id="GGJ61469.1"/>
    </source>
</evidence>
<dbReference type="Pfam" id="PF13450">
    <property type="entry name" value="NAD_binding_8"/>
    <property type="match status" value="1"/>
</dbReference>
<dbReference type="InterPro" id="IPR036188">
    <property type="entry name" value="FAD/NAD-bd_sf"/>
</dbReference>
<gene>
    <name evidence="1" type="ORF">GCM10007173_20320</name>
</gene>
<keyword evidence="2" id="KW-1185">Reference proteome</keyword>
<dbReference type="EMBL" id="BMKX01000004">
    <property type="protein sequence ID" value="GGJ61469.1"/>
    <property type="molecule type" value="Genomic_DNA"/>
</dbReference>
<dbReference type="PANTHER" id="PTHR10668">
    <property type="entry name" value="PHYTOENE DEHYDROGENASE"/>
    <property type="match status" value="1"/>
</dbReference>
<protein>
    <submittedName>
        <fullName evidence="1">FAD-dependent oxidoreductase</fullName>
    </submittedName>
</protein>
<dbReference type="Gene3D" id="3.50.50.60">
    <property type="entry name" value="FAD/NAD(P)-binding domain"/>
    <property type="match status" value="1"/>
</dbReference>
<reference evidence="2" key="1">
    <citation type="journal article" date="2019" name="Int. J. Syst. Evol. Microbiol.">
        <title>The Global Catalogue of Microorganisms (GCM) 10K type strain sequencing project: providing services to taxonomists for standard genome sequencing and annotation.</title>
        <authorList>
            <consortium name="The Broad Institute Genomics Platform"/>
            <consortium name="The Broad Institute Genome Sequencing Center for Infectious Disease"/>
            <person name="Wu L."/>
            <person name="Ma J."/>
        </authorList>
    </citation>
    <scope>NUCLEOTIDE SEQUENCE [LARGE SCALE GENOMIC DNA]</scope>
    <source>
        <strain evidence="2">CGMCC 1.3685</strain>
    </source>
</reference>
<comment type="caution">
    <text evidence="1">The sequence shown here is derived from an EMBL/GenBank/DDBJ whole genome shotgun (WGS) entry which is preliminary data.</text>
</comment>
<dbReference type="SUPFAM" id="SSF51905">
    <property type="entry name" value="FAD/NAD(P)-binding domain"/>
    <property type="match status" value="1"/>
</dbReference>
<evidence type="ECO:0000313" key="2">
    <source>
        <dbReference type="Proteomes" id="UP000606115"/>
    </source>
</evidence>
<dbReference type="PRINTS" id="PR00419">
    <property type="entry name" value="ADXRDTASE"/>
</dbReference>
<dbReference type="Proteomes" id="UP000606115">
    <property type="component" value="Unassembled WGS sequence"/>
</dbReference>
<name>A0ABQ2DKT0_9MICC</name>
<dbReference type="RefSeq" id="WP_188685509.1">
    <property type="nucleotide sequence ID" value="NZ_BMKX01000004.1"/>
</dbReference>
<organism evidence="1 2">
    <name type="scientific">Glutamicibacter ardleyensis</name>
    <dbReference type="NCBI Taxonomy" id="225894"/>
    <lineage>
        <taxon>Bacteria</taxon>
        <taxon>Bacillati</taxon>
        <taxon>Actinomycetota</taxon>
        <taxon>Actinomycetes</taxon>
        <taxon>Micrococcales</taxon>
        <taxon>Micrococcaceae</taxon>
        <taxon>Glutamicibacter</taxon>
    </lineage>
</organism>
<dbReference type="GeneID" id="303304390"/>
<accession>A0ABQ2DKT0</accession>